<dbReference type="AlphaFoldDB" id="A0AAN7ZW35"/>
<reference evidence="3" key="1">
    <citation type="submission" date="2023-08" db="EMBL/GenBank/DDBJ databases">
        <title>Black Yeasts Isolated from many extreme environments.</title>
        <authorList>
            <person name="Coleine C."/>
            <person name="Stajich J.E."/>
            <person name="Selbmann L."/>
        </authorList>
    </citation>
    <scope>NUCLEOTIDE SEQUENCE</scope>
    <source>
        <strain evidence="3">CCFEE 5810</strain>
    </source>
</reference>
<accession>A0AAN7ZW35</accession>
<keyword evidence="2" id="KW-1133">Transmembrane helix</keyword>
<dbReference type="EMBL" id="JAVRQU010000020">
    <property type="protein sequence ID" value="KAK5692094.1"/>
    <property type="molecule type" value="Genomic_DNA"/>
</dbReference>
<organism evidence="3 4">
    <name type="scientific">Elasticomyces elasticus</name>
    <dbReference type="NCBI Taxonomy" id="574655"/>
    <lineage>
        <taxon>Eukaryota</taxon>
        <taxon>Fungi</taxon>
        <taxon>Dikarya</taxon>
        <taxon>Ascomycota</taxon>
        <taxon>Pezizomycotina</taxon>
        <taxon>Dothideomycetes</taxon>
        <taxon>Dothideomycetidae</taxon>
        <taxon>Mycosphaerellales</taxon>
        <taxon>Teratosphaeriaceae</taxon>
        <taxon>Elasticomyces</taxon>
    </lineage>
</organism>
<dbReference type="PANTHER" id="PTHR34144:SF8">
    <property type="entry name" value="GLYCOSYLTRANSFERASE FAMILY 69 PROTEIN"/>
    <property type="match status" value="1"/>
</dbReference>
<proteinExistence type="predicted"/>
<evidence type="ECO:0000313" key="4">
    <source>
        <dbReference type="Proteomes" id="UP001310594"/>
    </source>
</evidence>
<evidence type="ECO:0000256" key="1">
    <source>
        <dbReference type="SAM" id="MobiDB-lite"/>
    </source>
</evidence>
<name>A0AAN7ZW35_9PEZI</name>
<dbReference type="Proteomes" id="UP001310594">
    <property type="component" value="Unassembled WGS sequence"/>
</dbReference>
<dbReference type="Pfam" id="PF11735">
    <property type="entry name" value="CAP59_mtransfer"/>
    <property type="match status" value="1"/>
</dbReference>
<evidence type="ECO:0008006" key="5">
    <source>
        <dbReference type="Google" id="ProtNLM"/>
    </source>
</evidence>
<keyword evidence="2" id="KW-0472">Membrane</keyword>
<gene>
    <name evidence="3" type="ORF">LTR97_011268</name>
</gene>
<protein>
    <recommendedName>
        <fullName evidence="5">Cryptococcal mannosyltransferase 1-domain-containing protein</fullName>
    </recommendedName>
</protein>
<dbReference type="InterPro" id="IPR021047">
    <property type="entry name" value="Mannosyltransferase_CMT1"/>
</dbReference>
<evidence type="ECO:0000256" key="2">
    <source>
        <dbReference type="SAM" id="Phobius"/>
    </source>
</evidence>
<dbReference type="PANTHER" id="PTHR34144">
    <property type="entry name" value="CHROMOSOME 8, WHOLE GENOME SHOTGUN SEQUENCE"/>
    <property type="match status" value="1"/>
</dbReference>
<keyword evidence="2" id="KW-0812">Transmembrane</keyword>
<sequence>MLEAYTGRLGRIEEEEQEGLLAREDESSVGSDQDDLELIQLQHGEAKDVLSFTTQRRGPHWGIHKLRPRQLRSLRHRIVRAYLVVVTLISCMLLTCAIFFPSYSDPPQRYHALRRRVDEEPYRQGRANPDNQKVFIAASLYDAKGKLVSGDWGRSVKGLVRILGPENVHLSIYQNDADDESKIALNDFRRSVTCNASIVVEELDVSQLHHVTNANGERKLKRMAFLAEVRNRALRPLTDSTSPASQTRFDRLLYVNDVIFDPVDAANLLFSTNVDEATGMTQYRAACATDFINPFKFYDTFATRDLDGYGVGVPFYPWFSNAGDGASRQDVLAQKDAVRVKSCWGGLVAYEARWFQPWPPAKLELNHTTTETMQSPIRFRAENETYWEASECCLINADLSALAPEQLGVGETGIVMNPYVRVAYSRNSLDWLPFTRRFERLYTPAQALVNWIAKLPNFNPRRTEQPGQKVVDRVWVWHSSSQHPNTQKGHGGFEEVTRSPAPGSFCGRKGLSYIDEQSADGKRKWGNEQRPADLG</sequence>
<feature type="region of interest" description="Disordered" evidence="1">
    <location>
        <begin position="481"/>
        <end position="509"/>
    </location>
</feature>
<comment type="caution">
    <text evidence="3">The sequence shown here is derived from an EMBL/GenBank/DDBJ whole genome shotgun (WGS) entry which is preliminary data.</text>
</comment>
<feature type="transmembrane region" description="Helical" evidence="2">
    <location>
        <begin position="79"/>
        <end position="100"/>
    </location>
</feature>
<evidence type="ECO:0000313" key="3">
    <source>
        <dbReference type="EMBL" id="KAK5692094.1"/>
    </source>
</evidence>